<keyword evidence="1" id="KW-0472">Membrane</keyword>
<feature type="transmembrane region" description="Helical" evidence="1">
    <location>
        <begin position="92"/>
        <end position="112"/>
    </location>
</feature>
<gene>
    <name evidence="2" type="ORF">HNR50_000525</name>
</gene>
<dbReference type="NCBIfam" id="TIGR03987">
    <property type="entry name" value="HsmA family protein"/>
    <property type="match status" value="1"/>
</dbReference>
<evidence type="ECO:0000313" key="2">
    <source>
        <dbReference type="EMBL" id="MBB6478892.1"/>
    </source>
</evidence>
<organism evidence="2 3">
    <name type="scientific">Spirochaeta isovalerica</name>
    <dbReference type="NCBI Taxonomy" id="150"/>
    <lineage>
        <taxon>Bacteria</taxon>
        <taxon>Pseudomonadati</taxon>
        <taxon>Spirochaetota</taxon>
        <taxon>Spirochaetia</taxon>
        <taxon>Spirochaetales</taxon>
        <taxon>Spirochaetaceae</taxon>
        <taxon>Spirochaeta</taxon>
    </lineage>
</organism>
<keyword evidence="1" id="KW-1133">Transmembrane helix</keyword>
<comment type="caution">
    <text evidence="2">The sequence shown here is derived from an EMBL/GenBank/DDBJ whole genome shotgun (WGS) entry which is preliminary data.</text>
</comment>
<feature type="transmembrane region" description="Helical" evidence="1">
    <location>
        <begin position="32"/>
        <end position="52"/>
    </location>
</feature>
<evidence type="ECO:0000313" key="3">
    <source>
        <dbReference type="Proteomes" id="UP000587760"/>
    </source>
</evidence>
<keyword evidence="3" id="KW-1185">Reference proteome</keyword>
<keyword evidence="1" id="KW-0812">Transmembrane</keyword>
<reference evidence="2 3" key="1">
    <citation type="submission" date="2020-08" db="EMBL/GenBank/DDBJ databases">
        <title>Genomic Encyclopedia of Type Strains, Phase IV (KMG-IV): sequencing the most valuable type-strain genomes for metagenomic binning, comparative biology and taxonomic classification.</title>
        <authorList>
            <person name="Goeker M."/>
        </authorList>
    </citation>
    <scope>NUCLEOTIDE SEQUENCE [LARGE SCALE GENOMIC DNA]</scope>
    <source>
        <strain evidence="2 3">DSM 2461</strain>
    </source>
</reference>
<dbReference type="AlphaFoldDB" id="A0A841R8T7"/>
<proteinExistence type="predicted"/>
<dbReference type="InterPro" id="IPR023813">
    <property type="entry name" value="HsmA-like"/>
</dbReference>
<sequence length="119" mass="13567">MLISAIIFISLALVFYTAGVWGEKLTGRLKWVFLILFWLGFIMDSTGTALMSEMAGANQFNIHSLTGAAAIILMLFHAIWATYVLLKKQERLIVSFHKFSLVVWFVWLIPYLSGLFMNM</sequence>
<name>A0A841R8T7_9SPIO</name>
<accession>A0A841R8T7</accession>
<dbReference type="Proteomes" id="UP000587760">
    <property type="component" value="Unassembled WGS sequence"/>
</dbReference>
<protein>
    <submittedName>
        <fullName evidence="2">Putative repeat protein (TIGR03987 family)</fullName>
    </submittedName>
</protein>
<dbReference type="RefSeq" id="WP_184743317.1">
    <property type="nucleotide sequence ID" value="NZ_JACHGJ010000001.1"/>
</dbReference>
<feature type="transmembrane region" description="Helical" evidence="1">
    <location>
        <begin position="64"/>
        <end position="86"/>
    </location>
</feature>
<dbReference type="EMBL" id="JACHGJ010000001">
    <property type="protein sequence ID" value="MBB6478892.1"/>
    <property type="molecule type" value="Genomic_DNA"/>
</dbReference>
<evidence type="ECO:0000256" key="1">
    <source>
        <dbReference type="SAM" id="Phobius"/>
    </source>
</evidence>